<dbReference type="InterPro" id="IPR050969">
    <property type="entry name" value="Dev_Signal_Modulators"/>
</dbReference>
<evidence type="ECO:0000313" key="14">
    <source>
        <dbReference type="EMBL" id="KRK01174.1"/>
    </source>
</evidence>
<evidence type="ECO:0000256" key="1">
    <source>
        <dbReference type="ARBA" id="ARBA00022536"/>
    </source>
</evidence>
<evidence type="ECO:0000256" key="8">
    <source>
        <dbReference type="SAM" id="MobiDB-lite"/>
    </source>
</evidence>
<dbReference type="PROSITE" id="PS01187">
    <property type="entry name" value="EGF_CA"/>
    <property type="match status" value="1"/>
</dbReference>
<evidence type="ECO:0000256" key="9">
    <source>
        <dbReference type="SAM" id="SignalP"/>
    </source>
</evidence>
<feature type="domain" description="EMI" evidence="11">
    <location>
        <begin position="251"/>
        <end position="336"/>
    </location>
</feature>
<feature type="region of interest" description="Disordered" evidence="8">
    <location>
        <begin position="28"/>
        <end position="62"/>
    </location>
</feature>
<dbReference type="EMBL" id="CM000159">
    <property type="protein sequence ID" value="EDW93410.1"/>
    <property type="molecule type" value="Genomic_DNA"/>
</dbReference>
<feature type="region of interest" description="Disordered" evidence="8">
    <location>
        <begin position="175"/>
        <end position="246"/>
    </location>
</feature>
<proteinExistence type="predicted"/>
<feature type="signal peptide" evidence="9">
    <location>
        <begin position="1"/>
        <end position="26"/>
    </location>
</feature>
<evidence type="ECO:0000313" key="12">
    <source>
        <dbReference type="EMBL" id="EDW93410.1"/>
    </source>
</evidence>
<feature type="compositionally biased region" description="Polar residues" evidence="8">
    <location>
        <begin position="28"/>
        <end position="42"/>
    </location>
</feature>
<dbReference type="GO" id="GO:0005102">
    <property type="term" value="F:signaling receptor binding"/>
    <property type="evidence" value="ECO:0007669"/>
    <property type="project" value="TreeGrafter"/>
</dbReference>
<dbReference type="SMART" id="SM00179">
    <property type="entry name" value="EGF_CA"/>
    <property type="match status" value="2"/>
</dbReference>
<dbReference type="PROSITE" id="PS51041">
    <property type="entry name" value="EMI"/>
    <property type="match status" value="1"/>
</dbReference>
<evidence type="ECO:0000256" key="7">
    <source>
        <dbReference type="PROSITE-ProRule" id="PRU00076"/>
    </source>
</evidence>
<dbReference type="PROSITE" id="PS00010">
    <property type="entry name" value="ASX_HYDROXYL"/>
    <property type="match status" value="1"/>
</dbReference>
<evidence type="ECO:0000313" key="13">
    <source>
        <dbReference type="EMBL" id="KRK01173.1"/>
    </source>
</evidence>
<dbReference type="InterPro" id="IPR018097">
    <property type="entry name" value="EGF_Ca-bd_CS"/>
</dbReference>
<gene>
    <name evidence="12" type="primary">Dyak\GE21444</name>
    <name evidence="12" type="ORF">Dyak_GE21444</name>
</gene>
<dbReference type="CDD" id="cd00054">
    <property type="entry name" value="EGF_CA"/>
    <property type="match status" value="2"/>
</dbReference>
<dbReference type="KEGG" id="dya:Dyak_GE21444"/>
<dbReference type="OMA" id="MCTRVQL"/>
<keyword evidence="4" id="KW-0106">Calcium</keyword>
<dbReference type="InterPro" id="IPR011489">
    <property type="entry name" value="EMI_domain"/>
</dbReference>
<dbReference type="FunFam" id="2.10.25.10:FF:000923">
    <property type="entry name" value="GM14656"/>
    <property type="match status" value="1"/>
</dbReference>
<reference evidence="12" key="1">
    <citation type="submission" date="2006-01" db="EMBL/GenBank/DDBJ databases">
        <title>The Genome of Drosophila yakuba.</title>
        <authorList>
            <consortium name="The Drosophila yakuba Sequencing Consortium"/>
        </authorList>
    </citation>
    <scope>NUCLEOTIDE SEQUENCE</scope>
    <source>
        <strain evidence="12">Tai18E2</strain>
    </source>
</reference>
<evidence type="ECO:0000256" key="2">
    <source>
        <dbReference type="ARBA" id="ARBA00022729"/>
    </source>
</evidence>
<keyword evidence="3" id="KW-0677">Repeat</keyword>
<reference evidence="12 15" key="3">
    <citation type="journal article" date="2007" name="PLoS Biol.">
        <title>Principles of genome evolution in the Drosophila melanogaster species group.</title>
        <authorList>
            <person name="Ranz J.M."/>
            <person name="Maurin D."/>
            <person name="Chan Y.S."/>
            <person name="von Grotthuss M."/>
            <person name="Hillier L.W."/>
            <person name="Roote J."/>
            <person name="Ashburner M."/>
            <person name="Bergman C.M."/>
        </authorList>
    </citation>
    <scope>NUCLEOTIDE SEQUENCE [LARGE SCALE GENOMIC DNA]</scope>
    <source>
        <strain evidence="12">Tai18E2</strain>
        <strain evidence="15">Tai18E2 / Tucson 14021-0261.01</strain>
    </source>
</reference>
<dbReference type="Proteomes" id="UP000002282">
    <property type="component" value="Chromosome 3L"/>
</dbReference>
<dbReference type="Pfam" id="PF07546">
    <property type="entry name" value="EMI"/>
    <property type="match status" value="1"/>
</dbReference>
<evidence type="ECO:0000313" key="15">
    <source>
        <dbReference type="Proteomes" id="UP000002282"/>
    </source>
</evidence>
<evidence type="ECO:0000256" key="5">
    <source>
        <dbReference type="ARBA" id="ARBA00023054"/>
    </source>
</evidence>
<dbReference type="EMBL" id="CM000159">
    <property type="protein sequence ID" value="KRK01173.1"/>
    <property type="molecule type" value="Genomic_DNA"/>
</dbReference>
<keyword evidence="1 7" id="KW-0245">EGF-like domain</keyword>
<dbReference type="InterPro" id="IPR049883">
    <property type="entry name" value="NOTCH1_EGF-like"/>
</dbReference>
<feature type="compositionally biased region" description="Polar residues" evidence="8">
    <location>
        <begin position="214"/>
        <end position="238"/>
    </location>
</feature>
<comment type="caution">
    <text evidence="7">Lacks conserved residue(s) required for the propagation of feature annotation.</text>
</comment>
<keyword evidence="15" id="KW-1185">Reference proteome</keyword>
<dbReference type="HOGENOM" id="CLU_525065_0_0_1"/>
<dbReference type="InterPro" id="IPR000152">
    <property type="entry name" value="EGF-type_Asp/Asn_hydroxyl_site"/>
</dbReference>
<protein>
    <submittedName>
        <fullName evidence="12">Uncharacterized protein, isoform A</fullName>
    </submittedName>
    <submittedName>
        <fullName evidence="13">Uncharacterized protein, isoform C</fullName>
    </submittedName>
    <submittedName>
        <fullName evidence="14">Uncharacterized protein, isoform D</fullName>
    </submittedName>
</protein>
<evidence type="ECO:0000259" key="11">
    <source>
        <dbReference type="PROSITE" id="PS51041"/>
    </source>
</evidence>
<reference evidence="12" key="4">
    <citation type="submission" date="2015-11" db="EMBL/GenBank/DDBJ databases">
        <authorList>
            <consortium name="FlyBase"/>
        </authorList>
    </citation>
    <scope>NUCLEOTIDE SEQUENCE</scope>
    <source>
        <strain evidence="12">Tai18E2</strain>
    </source>
</reference>
<feature type="domain" description="EGF-like" evidence="10">
    <location>
        <begin position="335"/>
        <end position="367"/>
    </location>
</feature>
<feature type="domain" description="EGF-like" evidence="10">
    <location>
        <begin position="369"/>
        <end position="408"/>
    </location>
</feature>
<keyword evidence="2 9" id="KW-0732">Signal</keyword>
<dbReference type="GO" id="GO:0160175">
    <property type="term" value="P:somatic muscle attachment to chitin-based cuticle"/>
    <property type="evidence" value="ECO:0007669"/>
    <property type="project" value="EnsemblMetazoa"/>
</dbReference>
<keyword evidence="6 7" id="KW-1015">Disulfide bond</keyword>
<dbReference type="PANTHER" id="PTHR14949:SF56">
    <property type="entry name" value="EGF-LIKE-DOMAIN, MULTIPLE 7"/>
    <property type="match status" value="1"/>
</dbReference>
<dbReference type="InterPro" id="IPR001881">
    <property type="entry name" value="EGF-like_Ca-bd_dom"/>
</dbReference>
<dbReference type="GO" id="GO:0009986">
    <property type="term" value="C:cell surface"/>
    <property type="evidence" value="ECO:0007669"/>
    <property type="project" value="TreeGrafter"/>
</dbReference>
<accession>B4PHV1</accession>
<dbReference type="PROSITE" id="PS00022">
    <property type="entry name" value="EGF_1"/>
    <property type="match status" value="1"/>
</dbReference>
<dbReference type="GO" id="GO:0005576">
    <property type="term" value="C:extracellular region"/>
    <property type="evidence" value="ECO:0007669"/>
    <property type="project" value="TreeGrafter"/>
</dbReference>
<dbReference type="Gene3D" id="2.10.25.10">
    <property type="entry name" value="Laminin"/>
    <property type="match status" value="2"/>
</dbReference>
<keyword evidence="5" id="KW-0175">Coiled coil</keyword>
<feature type="chain" id="PRO_5014299160" evidence="9">
    <location>
        <begin position="27"/>
        <end position="519"/>
    </location>
</feature>
<dbReference type="GO" id="GO:0005509">
    <property type="term" value="F:calcium ion binding"/>
    <property type="evidence" value="ECO:0007669"/>
    <property type="project" value="InterPro"/>
</dbReference>
<feature type="disulfide bond" evidence="7">
    <location>
        <begin position="357"/>
        <end position="366"/>
    </location>
</feature>
<dbReference type="eggNOG" id="KOG1217">
    <property type="taxonomic scope" value="Eukaryota"/>
</dbReference>
<dbReference type="OrthoDB" id="6516201at2759"/>
<feature type="compositionally biased region" description="Polar residues" evidence="8">
    <location>
        <begin position="188"/>
        <end position="201"/>
    </location>
</feature>
<dbReference type="GO" id="GO:0030055">
    <property type="term" value="C:cell-substrate junction"/>
    <property type="evidence" value="ECO:0007669"/>
    <property type="project" value="EnsemblMetazoa"/>
</dbReference>
<dbReference type="InterPro" id="IPR000742">
    <property type="entry name" value="EGF"/>
</dbReference>
<dbReference type="SUPFAM" id="SSF57196">
    <property type="entry name" value="EGF/Laminin"/>
    <property type="match status" value="2"/>
</dbReference>
<evidence type="ECO:0000256" key="3">
    <source>
        <dbReference type="ARBA" id="ARBA00022737"/>
    </source>
</evidence>
<name>B4PHV1_DROYA</name>
<evidence type="ECO:0000259" key="10">
    <source>
        <dbReference type="PROSITE" id="PS50026"/>
    </source>
</evidence>
<sequence>MPEMIYSTSFLLLCCTILLLGTAVSGVQNASTNSTSPLQPHQNRTHRGHGHSHRTRHQGNYLTTHQHQRQQRRLQALNQAKSDVELLPGVTMQEVTRLRRVQPHNPYHKVQTRRLHQSRNPTEWDYNTYNILTNTFGPPPPPMPLSPRYGKGEDNTQDVEFIGVRERGRGYSFVPSVTVTTAPPPNLNRRSASPGSRSSIGTIPPLVPARRGYSYTTSTTAPPLNTITTDNPFETNTIGRGYPTDPKEMERRHICMQQRTVTIPVKRTEVYSRPTWKHVATPCQPPTFSGQKCTRVQVVPEQAYRDVIDHKTAQQMTYDCCTGWSRENPRSDSCMKPICSGGCQNGGNCTAPTTCSCPPGFTGRYCEQDVDECQTEKPCDQQCINTHGSYVCRCRQGFVLQADQQSCKKVSTNAEDAFEARDLENDIDDTDAEVATRLQKIEKSLANERVHTNELQKSLQATYSVVDTLKGRLSTLEKQAQDVSRLQTNLYKTESRTNKLEGMLKMLLKCRNGPNANCP</sequence>
<dbReference type="GO" id="GO:0008039">
    <property type="term" value="P:synaptic target recognition"/>
    <property type="evidence" value="ECO:0007669"/>
    <property type="project" value="EnsemblMetazoa"/>
</dbReference>
<evidence type="ECO:0000256" key="6">
    <source>
        <dbReference type="ARBA" id="ARBA00023157"/>
    </source>
</evidence>
<feature type="disulfide bond" evidence="7">
    <location>
        <begin position="373"/>
        <end position="383"/>
    </location>
</feature>
<reference evidence="12 15" key="2">
    <citation type="journal article" date="2007" name="Nature">
        <title>Evolution of genes and genomes on the Drosophila phylogeny.</title>
        <authorList>
            <consortium name="Drosophila 12 Genomes Consortium"/>
            <person name="Clark A.G."/>
            <person name="Eisen M.B."/>
            <person name="Smith D.R."/>
            <person name="Bergman C.M."/>
            <person name="Oliver B."/>
            <person name="Markow T.A."/>
            <person name="Kaufman T.C."/>
            <person name="Kellis M."/>
            <person name="Gelbart W."/>
            <person name="Iyer V.N."/>
            <person name="Pollard D.A."/>
            <person name="Sackton T.B."/>
            <person name="Larracuente A.M."/>
            <person name="Singh N.D."/>
            <person name="Abad J.P."/>
            <person name="Abt D.N."/>
            <person name="Adryan B."/>
            <person name="Aguade M."/>
            <person name="Akashi H."/>
            <person name="Anderson W.W."/>
            <person name="Aquadro C.F."/>
            <person name="Ardell D.H."/>
            <person name="Arguello R."/>
            <person name="Artieri C.G."/>
            <person name="Barbash D.A."/>
            <person name="Barker D."/>
            <person name="Barsanti P."/>
            <person name="Batterham P."/>
            <person name="Batzoglou S."/>
            <person name="Begun D."/>
            <person name="Bhutkar A."/>
            <person name="Blanco E."/>
            <person name="Bosak S.A."/>
            <person name="Bradley R.K."/>
            <person name="Brand A.D."/>
            <person name="Brent M.R."/>
            <person name="Brooks A.N."/>
            <person name="Brown R.H."/>
            <person name="Butlin R.K."/>
            <person name="Caggese C."/>
            <person name="Calvi B.R."/>
            <person name="Bernardo de Carvalho A."/>
            <person name="Caspi A."/>
            <person name="Castrezana S."/>
            <person name="Celniker S.E."/>
            <person name="Chang J.L."/>
            <person name="Chapple C."/>
            <person name="Chatterji S."/>
            <person name="Chinwalla A."/>
            <person name="Civetta A."/>
            <person name="Clifton S.W."/>
            <person name="Comeron J.M."/>
            <person name="Costello J.C."/>
            <person name="Coyne J.A."/>
            <person name="Daub J."/>
            <person name="David R.G."/>
            <person name="Delcher A.L."/>
            <person name="Delehaunty K."/>
            <person name="Do C.B."/>
            <person name="Ebling H."/>
            <person name="Edwards K."/>
            <person name="Eickbush T."/>
            <person name="Evans J.D."/>
            <person name="Filipski A."/>
            <person name="Findeiss S."/>
            <person name="Freyhult E."/>
            <person name="Fulton L."/>
            <person name="Fulton R."/>
            <person name="Garcia A.C."/>
            <person name="Gardiner A."/>
            <person name="Garfield D.A."/>
            <person name="Garvin B.E."/>
            <person name="Gibson G."/>
            <person name="Gilbert D."/>
            <person name="Gnerre S."/>
            <person name="Godfrey J."/>
            <person name="Good R."/>
            <person name="Gotea V."/>
            <person name="Gravely B."/>
            <person name="Greenberg A.J."/>
            <person name="Griffiths-Jones S."/>
            <person name="Gross S."/>
            <person name="Guigo R."/>
            <person name="Gustafson E.A."/>
            <person name="Haerty W."/>
            <person name="Hahn M.W."/>
            <person name="Halligan D.L."/>
            <person name="Halpern A.L."/>
            <person name="Halter G.M."/>
            <person name="Han M.V."/>
            <person name="Heger A."/>
            <person name="Hillier L."/>
            <person name="Hinrichs A.S."/>
            <person name="Holmes I."/>
            <person name="Hoskins R.A."/>
            <person name="Hubisz M.J."/>
            <person name="Hultmark D."/>
            <person name="Huntley M.A."/>
            <person name="Jaffe D.B."/>
            <person name="Jagadeeshan S."/>
            <person name="Jeck W.R."/>
            <person name="Johnson J."/>
            <person name="Jones C.D."/>
            <person name="Jordan W.C."/>
            <person name="Karpen G.H."/>
            <person name="Kataoka E."/>
            <person name="Keightley P.D."/>
            <person name="Kheradpour P."/>
            <person name="Kirkness E.F."/>
            <person name="Koerich L.B."/>
            <person name="Kristiansen K."/>
            <person name="Kudrna D."/>
            <person name="Kulathinal R.J."/>
            <person name="Kumar S."/>
            <person name="Kwok R."/>
            <person name="Lander E."/>
            <person name="Langley C.H."/>
            <person name="Lapoint R."/>
            <person name="Lazzaro B.P."/>
            <person name="Lee S.J."/>
            <person name="Levesque L."/>
            <person name="Li R."/>
            <person name="Lin C.F."/>
            <person name="Lin M.F."/>
            <person name="Lindblad-Toh K."/>
            <person name="Llopart A."/>
            <person name="Long M."/>
            <person name="Low L."/>
            <person name="Lozovsky E."/>
            <person name="Lu J."/>
            <person name="Luo M."/>
            <person name="Machado C.A."/>
            <person name="Makalowski W."/>
            <person name="Marzo M."/>
            <person name="Matsuda M."/>
            <person name="Matzkin L."/>
            <person name="McAllister B."/>
            <person name="McBride C.S."/>
            <person name="McKernan B."/>
            <person name="McKernan K."/>
            <person name="Mendez-Lago M."/>
            <person name="Minx P."/>
            <person name="Mollenhauer M.U."/>
            <person name="Montooth K."/>
            <person name="Mount S.M."/>
            <person name="Mu X."/>
            <person name="Myers E."/>
            <person name="Negre B."/>
            <person name="Newfeld S."/>
            <person name="Nielsen R."/>
            <person name="Noor M.A."/>
            <person name="O'Grady P."/>
            <person name="Pachter L."/>
            <person name="Papaceit M."/>
            <person name="Parisi M.J."/>
            <person name="Parisi M."/>
            <person name="Parts L."/>
            <person name="Pedersen J.S."/>
            <person name="Pesole G."/>
            <person name="Phillippy A.M."/>
            <person name="Ponting C.P."/>
            <person name="Pop M."/>
            <person name="Porcelli D."/>
            <person name="Powell J.R."/>
            <person name="Prohaska S."/>
            <person name="Pruitt K."/>
            <person name="Puig M."/>
            <person name="Quesneville H."/>
            <person name="Ram K.R."/>
            <person name="Rand D."/>
            <person name="Rasmussen M.D."/>
            <person name="Reed L.K."/>
            <person name="Reenan R."/>
            <person name="Reily A."/>
            <person name="Remington K.A."/>
            <person name="Rieger T.T."/>
            <person name="Ritchie M.G."/>
            <person name="Robin C."/>
            <person name="Rogers Y.H."/>
            <person name="Rohde C."/>
            <person name="Rozas J."/>
            <person name="Rubenfield M.J."/>
            <person name="Ruiz A."/>
            <person name="Russo S."/>
            <person name="Salzberg S.L."/>
            <person name="Sanchez-Gracia A."/>
            <person name="Saranga D.J."/>
            <person name="Sato H."/>
            <person name="Schaeffer S.W."/>
            <person name="Schatz M.C."/>
            <person name="Schlenke T."/>
            <person name="Schwartz R."/>
            <person name="Segarra C."/>
            <person name="Singh R.S."/>
            <person name="Sirot L."/>
            <person name="Sirota M."/>
            <person name="Sisneros N.B."/>
            <person name="Smith C.D."/>
            <person name="Smith T.F."/>
            <person name="Spieth J."/>
            <person name="Stage D.E."/>
            <person name="Stark A."/>
            <person name="Stephan W."/>
            <person name="Strausberg R.L."/>
            <person name="Strempel S."/>
            <person name="Sturgill D."/>
            <person name="Sutton G."/>
            <person name="Sutton G.G."/>
            <person name="Tao W."/>
            <person name="Teichmann S."/>
            <person name="Tobari Y.N."/>
            <person name="Tomimura Y."/>
            <person name="Tsolas J.M."/>
            <person name="Valente V.L."/>
            <person name="Venter E."/>
            <person name="Venter J.C."/>
            <person name="Vicario S."/>
            <person name="Vieira F.G."/>
            <person name="Vilella A.J."/>
            <person name="Villasante A."/>
            <person name="Walenz B."/>
            <person name="Wang J."/>
            <person name="Wasserman M."/>
            <person name="Watts T."/>
            <person name="Wilson D."/>
            <person name="Wilson R.K."/>
            <person name="Wing R.A."/>
            <person name="Wolfner M.F."/>
            <person name="Wong A."/>
            <person name="Wong G.K."/>
            <person name="Wu C.I."/>
            <person name="Wu G."/>
            <person name="Yamamoto D."/>
            <person name="Yang H.P."/>
            <person name="Yang S.P."/>
            <person name="Yorke J.A."/>
            <person name="Yoshida K."/>
            <person name="Zdobnov E."/>
            <person name="Zhang P."/>
            <person name="Zhang Y."/>
            <person name="Zimin A.V."/>
            <person name="Baldwin J."/>
            <person name="Abdouelleil A."/>
            <person name="Abdulkadir J."/>
            <person name="Abebe A."/>
            <person name="Abera B."/>
            <person name="Abreu J."/>
            <person name="Acer S.C."/>
            <person name="Aftuck L."/>
            <person name="Alexander A."/>
            <person name="An P."/>
            <person name="Anderson E."/>
            <person name="Anderson S."/>
            <person name="Arachi H."/>
            <person name="Azer M."/>
            <person name="Bachantsang P."/>
            <person name="Barry A."/>
            <person name="Bayul T."/>
            <person name="Berlin A."/>
            <person name="Bessette D."/>
            <person name="Bloom T."/>
            <person name="Blye J."/>
            <person name="Boguslavskiy L."/>
            <person name="Bonnet C."/>
            <person name="Boukhgalter B."/>
            <person name="Bourzgui I."/>
            <person name="Brown A."/>
            <person name="Cahill P."/>
            <person name="Channer S."/>
            <person name="Cheshatsang Y."/>
            <person name="Chuda L."/>
            <person name="Citroen M."/>
            <person name="Collymore A."/>
            <person name="Cooke P."/>
            <person name="Costello M."/>
            <person name="D'Aco K."/>
            <person name="Daza R."/>
            <person name="De Haan G."/>
            <person name="DeGray S."/>
            <person name="DeMaso C."/>
            <person name="Dhargay N."/>
            <person name="Dooley K."/>
            <person name="Dooley E."/>
            <person name="Doricent M."/>
            <person name="Dorje P."/>
            <person name="Dorjee K."/>
            <person name="Dupes A."/>
            <person name="Elong R."/>
            <person name="Falk J."/>
            <person name="Farina A."/>
            <person name="Faro S."/>
            <person name="Ferguson D."/>
            <person name="Fisher S."/>
            <person name="Foley C.D."/>
            <person name="Franke A."/>
            <person name="Friedrich D."/>
            <person name="Gadbois L."/>
            <person name="Gearin G."/>
            <person name="Gearin C.R."/>
            <person name="Giannoukos G."/>
            <person name="Goode T."/>
            <person name="Graham J."/>
            <person name="Grandbois E."/>
            <person name="Grewal S."/>
            <person name="Gyaltsen K."/>
            <person name="Hafez N."/>
            <person name="Hagos B."/>
            <person name="Hall J."/>
            <person name="Henson C."/>
            <person name="Hollinger A."/>
            <person name="Honan T."/>
            <person name="Huard M.D."/>
            <person name="Hughes L."/>
            <person name="Hurhula B."/>
            <person name="Husby M.E."/>
            <person name="Kamat A."/>
            <person name="Kanga B."/>
            <person name="Kashin S."/>
            <person name="Khazanovich D."/>
            <person name="Kisner P."/>
            <person name="Lance K."/>
            <person name="Lara M."/>
            <person name="Lee W."/>
            <person name="Lennon N."/>
            <person name="Letendre F."/>
            <person name="LeVine R."/>
            <person name="Lipovsky A."/>
            <person name="Liu X."/>
            <person name="Liu J."/>
            <person name="Liu S."/>
            <person name="Lokyitsang T."/>
            <person name="Lokyitsang Y."/>
            <person name="Lubonja R."/>
            <person name="Lui A."/>
            <person name="MacDonald P."/>
            <person name="Magnisalis V."/>
            <person name="Maru K."/>
            <person name="Matthews C."/>
            <person name="McCusker W."/>
            <person name="McDonough S."/>
            <person name="Mehta T."/>
            <person name="Meldrim J."/>
            <person name="Meneus L."/>
            <person name="Mihai O."/>
            <person name="Mihalev A."/>
            <person name="Mihova T."/>
            <person name="Mittelman R."/>
            <person name="Mlenga V."/>
            <person name="Montmayeur A."/>
            <person name="Mulrain L."/>
            <person name="Navidi A."/>
            <person name="Naylor J."/>
            <person name="Negash T."/>
            <person name="Nguyen T."/>
            <person name="Nguyen N."/>
            <person name="Nicol R."/>
            <person name="Norbu C."/>
            <person name="Norbu N."/>
            <person name="Novod N."/>
            <person name="O'Neill B."/>
            <person name="Osman S."/>
            <person name="Markiewicz E."/>
            <person name="Oyono O.L."/>
            <person name="Patti C."/>
            <person name="Phunkhang P."/>
            <person name="Pierre F."/>
            <person name="Priest M."/>
            <person name="Raghuraman S."/>
            <person name="Rege F."/>
            <person name="Reyes R."/>
            <person name="Rise C."/>
            <person name="Rogov P."/>
            <person name="Ross K."/>
            <person name="Ryan E."/>
            <person name="Settipalli S."/>
            <person name="Shea T."/>
            <person name="Sherpa N."/>
            <person name="Shi L."/>
            <person name="Shih D."/>
            <person name="Sparrow T."/>
            <person name="Spaulding J."/>
            <person name="Stalker J."/>
            <person name="Stange-Thomann N."/>
            <person name="Stavropoulos S."/>
            <person name="Stone C."/>
            <person name="Strader C."/>
            <person name="Tesfaye S."/>
            <person name="Thomson T."/>
            <person name="Thoulutsang Y."/>
            <person name="Thoulutsang D."/>
            <person name="Topham K."/>
            <person name="Topping I."/>
            <person name="Tsamla T."/>
            <person name="Vassiliev H."/>
            <person name="Vo A."/>
            <person name="Wangchuk T."/>
            <person name="Wangdi T."/>
            <person name="Weiand M."/>
            <person name="Wilkinson J."/>
            <person name="Wilson A."/>
            <person name="Yadav S."/>
            <person name="Young G."/>
            <person name="Yu Q."/>
            <person name="Zembek L."/>
            <person name="Zhong D."/>
            <person name="Zimmer A."/>
            <person name="Zwirko Z."/>
            <person name="Jaffe D.B."/>
            <person name="Alvarez P."/>
            <person name="Brockman W."/>
            <person name="Butler J."/>
            <person name="Chin C."/>
            <person name="Gnerre S."/>
            <person name="Grabherr M."/>
            <person name="Kleber M."/>
            <person name="Mauceli E."/>
            <person name="MacCallum I."/>
        </authorList>
    </citation>
    <scope>NUCLEOTIDE SEQUENCE [LARGE SCALE GENOMIC DNA]</scope>
    <source>
        <strain evidence="12">Tai18E2</strain>
        <strain evidence="15">Tai18E2 / Tucson 14021-0261.01</strain>
    </source>
</reference>
<feature type="disulfide bond" evidence="7">
    <location>
        <begin position="339"/>
        <end position="349"/>
    </location>
</feature>
<dbReference type="FunFam" id="2.10.25.10:FF:000010">
    <property type="entry name" value="Pro-epidermal growth factor"/>
    <property type="match status" value="1"/>
</dbReference>
<dbReference type="PROSITE" id="PS01186">
    <property type="entry name" value="EGF_2"/>
    <property type="match status" value="2"/>
</dbReference>
<evidence type="ECO:0000256" key="4">
    <source>
        <dbReference type="ARBA" id="ARBA00022837"/>
    </source>
</evidence>
<dbReference type="AlphaFoldDB" id="B4PHV1"/>
<dbReference type="PANTHER" id="PTHR14949">
    <property type="entry name" value="EGF-LIKE-DOMAIN, MULTIPLE 7, 8"/>
    <property type="match status" value="1"/>
</dbReference>
<dbReference type="EMBL" id="CM000159">
    <property type="protein sequence ID" value="KRK01174.1"/>
    <property type="molecule type" value="Genomic_DNA"/>
</dbReference>
<organism evidence="12 15">
    <name type="scientific">Drosophila yakuba</name>
    <name type="common">Fruit fly</name>
    <dbReference type="NCBI Taxonomy" id="7245"/>
    <lineage>
        <taxon>Eukaryota</taxon>
        <taxon>Metazoa</taxon>
        <taxon>Ecdysozoa</taxon>
        <taxon>Arthropoda</taxon>
        <taxon>Hexapoda</taxon>
        <taxon>Insecta</taxon>
        <taxon>Pterygota</taxon>
        <taxon>Neoptera</taxon>
        <taxon>Endopterygota</taxon>
        <taxon>Diptera</taxon>
        <taxon>Brachycera</taxon>
        <taxon>Muscomorpha</taxon>
        <taxon>Ephydroidea</taxon>
        <taxon>Drosophilidae</taxon>
        <taxon>Drosophila</taxon>
        <taxon>Sophophora</taxon>
    </lineage>
</organism>
<dbReference type="Pfam" id="PF07645">
    <property type="entry name" value="EGF_CA"/>
    <property type="match status" value="1"/>
</dbReference>
<dbReference type="PROSITE" id="PS50026">
    <property type="entry name" value="EGF_3"/>
    <property type="match status" value="2"/>
</dbReference>
<feature type="compositionally biased region" description="Basic residues" evidence="8">
    <location>
        <begin position="43"/>
        <end position="57"/>
    </location>
</feature>
<dbReference type="SMART" id="SM00181">
    <property type="entry name" value="EGF"/>
    <property type="match status" value="2"/>
</dbReference>